<dbReference type="AlphaFoldDB" id="A0AAD3CJW5"/>
<evidence type="ECO:0000313" key="2">
    <source>
        <dbReference type="EMBL" id="GFH46124.1"/>
    </source>
</evidence>
<organism evidence="2 3">
    <name type="scientific">Chaetoceros tenuissimus</name>
    <dbReference type="NCBI Taxonomy" id="426638"/>
    <lineage>
        <taxon>Eukaryota</taxon>
        <taxon>Sar</taxon>
        <taxon>Stramenopiles</taxon>
        <taxon>Ochrophyta</taxon>
        <taxon>Bacillariophyta</taxon>
        <taxon>Coscinodiscophyceae</taxon>
        <taxon>Chaetocerotophycidae</taxon>
        <taxon>Chaetocerotales</taxon>
        <taxon>Chaetocerotaceae</taxon>
        <taxon>Chaetoceros</taxon>
    </lineage>
</organism>
<keyword evidence="1" id="KW-0732">Signal</keyword>
<feature type="signal peptide" evidence="1">
    <location>
        <begin position="1"/>
        <end position="28"/>
    </location>
</feature>
<feature type="chain" id="PRO_5042246270" evidence="1">
    <location>
        <begin position="29"/>
        <end position="247"/>
    </location>
</feature>
<evidence type="ECO:0000313" key="3">
    <source>
        <dbReference type="Proteomes" id="UP001054902"/>
    </source>
</evidence>
<accession>A0AAD3CJW5</accession>
<gene>
    <name evidence="2" type="ORF">CTEN210_02598</name>
</gene>
<dbReference type="InterPro" id="IPR010865">
    <property type="entry name" value="DUF1499"/>
</dbReference>
<keyword evidence="3" id="KW-1185">Reference proteome</keyword>
<name>A0AAD3CJW5_9STRA</name>
<reference evidence="2 3" key="1">
    <citation type="journal article" date="2021" name="Sci. Rep.">
        <title>The genome of the diatom Chaetoceros tenuissimus carries an ancient integrated fragment of an extant virus.</title>
        <authorList>
            <person name="Hongo Y."/>
            <person name="Kimura K."/>
            <person name="Takaki Y."/>
            <person name="Yoshida Y."/>
            <person name="Baba S."/>
            <person name="Kobayashi G."/>
            <person name="Nagasaki K."/>
            <person name="Hano T."/>
            <person name="Tomaru Y."/>
        </authorList>
    </citation>
    <scope>NUCLEOTIDE SEQUENCE [LARGE SCALE GENOMIC DNA]</scope>
    <source>
        <strain evidence="2 3">NIES-3715</strain>
    </source>
</reference>
<dbReference type="Pfam" id="PF07386">
    <property type="entry name" value="DUF1499"/>
    <property type="match status" value="1"/>
</dbReference>
<sequence length="247" mass="27334">MEQFKSVSRKWFILTSLLLMAMCPSSLAYNVGQKPTFSSSSSANSSRRDFTKLATSIPLSFLLTGGPESSRAFDNRLDEKYADVTPNTGTQPTDLGVAERVSRTKGSYKGLKPCSTSPNCWCSSAPFSDNPARYLAPWTGNSIKDVKKVIDSYLVGQNGIDGGGFSIIEYDEAGQYIYVQFQSYKAGYIDDFECWFNPASGKYDVRSSSRVGLSDLGVNAKRLEYIGGRLEKEYGWKLERRKNGSLV</sequence>
<evidence type="ECO:0000256" key="1">
    <source>
        <dbReference type="SAM" id="SignalP"/>
    </source>
</evidence>
<protein>
    <submittedName>
        <fullName evidence="2">Uncharacterized protein</fullName>
    </submittedName>
</protein>
<dbReference type="PANTHER" id="PTHR34801">
    <property type="entry name" value="EXPRESSED PROTEIN"/>
    <property type="match status" value="1"/>
</dbReference>
<dbReference type="PANTHER" id="PTHR34801:SF6">
    <property type="entry name" value="SLL1620 PROTEIN"/>
    <property type="match status" value="1"/>
</dbReference>
<dbReference type="Proteomes" id="UP001054902">
    <property type="component" value="Unassembled WGS sequence"/>
</dbReference>
<dbReference type="EMBL" id="BLLK01000022">
    <property type="protein sequence ID" value="GFH46124.1"/>
    <property type="molecule type" value="Genomic_DNA"/>
</dbReference>
<comment type="caution">
    <text evidence="2">The sequence shown here is derived from an EMBL/GenBank/DDBJ whole genome shotgun (WGS) entry which is preliminary data.</text>
</comment>
<proteinExistence type="predicted"/>